<dbReference type="InterPro" id="IPR051698">
    <property type="entry name" value="Transposase_11-like"/>
</dbReference>
<comment type="caution">
    <text evidence="4">The sequence shown here is derived from an EMBL/GenBank/DDBJ whole genome shotgun (WGS) entry which is preliminary data.</text>
</comment>
<feature type="domain" description="H repeat-associated protein N-terminal" evidence="3">
    <location>
        <begin position="8"/>
        <end position="94"/>
    </location>
</feature>
<dbReference type="PANTHER" id="PTHR30298:SF0">
    <property type="entry name" value="PROTEIN YBFL-RELATED"/>
    <property type="match status" value="1"/>
</dbReference>
<dbReference type="BioCyc" id="ECOL478008-HMP:G76-482647-MONOMER"/>
<evidence type="ECO:0000259" key="3">
    <source>
        <dbReference type="Pfam" id="PF13808"/>
    </source>
</evidence>
<dbReference type="PANTHER" id="PTHR30298">
    <property type="entry name" value="H REPEAT-ASSOCIATED PREDICTED TRANSPOSASE"/>
    <property type="match status" value="1"/>
</dbReference>
<gene>
    <name evidence="4" type="ORF">ECH7EC869_0271</name>
</gene>
<dbReference type="GO" id="GO:0006313">
    <property type="term" value="P:DNA transposition"/>
    <property type="evidence" value="ECO:0007669"/>
    <property type="project" value="InterPro"/>
</dbReference>
<feature type="domain" description="Transposase IS4-like" evidence="2">
    <location>
        <begin position="102"/>
        <end position="342"/>
    </location>
</feature>
<dbReference type="AlphaFoldDB" id="A0A0H3PJB1"/>
<dbReference type="GO" id="GO:0004803">
    <property type="term" value="F:transposase activity"/>
    <property type="evidence" value="ECO:0007669"/>
    <property type="project" value="InterPro"/>
</dbReference>
<sequence length="390" mass="44238">MSIQSLLDYISVIPDIRQQGKVKHKLSDILFLTVCAVIAGADEWQEIEDFGHERLEWLKKYGDFDNGIPVDDTIARVVSNIDSLAFEKIFIEWMQECHEITDGEIIAIDGKTIRGSFDKGKRKGAIHMVSAFSNENGVVLGQVKTEAKSNEITAIPELLNLLDLKKNLITIDAMGCQKDIASKIKDKKADYLLAVKGNQGKLHHAFEEKFPVNVFSNYKGDSFSTQEISHGRKETRLHIVSNVTPEFCDFEFEWKGLKKLCVALSFRQKKEDKSAEGVSIRYYISSKDMDAKEFAHAIRAHWLIEHSLHWVLDVKMNEDASRIRRGNAAEIISGIKKMALNLLRDCKDIKGGVKRKRKKVALNTCYIEEVLASCSELGFRTDKMKNLTQI</sequence>
<evidence type="ECO:0000313" key="4">
    <source>
        <dbReference type="EMBL" id="EDU89182.1"/>
    </source>
</evidence>
<dbReference type="InterPro" id="IPR032806">
    <property type="entry name" value="YbfD_N"/>
</dbReference>
<proteinExistence type="inferred from homology"/>
<dbReference type="EMBL" id="ABHU01000026">
    <property type="protein sequence ID" value="EDU89182.1"/>
    <property type="molecule type" value="Genomic_DNA"/>
</dbReference>
<evidence type="ECO:0000256" key="1">
    <source>
        <dbReference type="ARBA" id="ARBA00010075"/>
    </source>
</evidence>
<dbReference type="Pfam" id="PF13808">
    <property type="entry name" value="DDE_Tnp_1_assoc"/>
    <property type="match status" value="1"/>
</dbReference>
<evidence type="ECO:0000313" key="5">
    <source>
        <dbReference type="Proteomes" id="UP000004641"/>
    </source>
</evidence>
<dbReference type="RefSeq" id="WP_000027427.1">
    <property type="nucleotide sequence ID" value="NZ_ABHU01000026.1"/>
</dbReference>
<dbReference type="Proteomes" id="UP000004641">
    <property type="component" value="Unassembled WGS sequence"/>
</dbReference>
<evidence type="ECO:0000259" key="2">
    <source>
        <dbReference type="Pfam" id="PF01609"/>
    </source>
</evidence>
<reference evidence="4 5" key="1">
    <citation type="journal article" date="2011" name="Appl. Environ. Microbiol.">
        <title>Genome signatures of Escherichia coli O157:H7 isolates from the bovine host reservoir.</title>
        <authorList>
            <person name="Eppinger M."/>
            <person name="Mammel M.K."/>
            <person name="Leclerc J.E."/>
            <person name="Ravel J."/>
            <person name="Cebula T.A."/>
        </authorList>
    </citation>
    <scope>NUCLEOTIDE SEQUENCE [LARGE SCALE GENOMIC DNA]</scope>
    <source>
        <strain evidence="4 5">EC869</strain>
    </source>
</reference>
<dbReference type="Pfam" id="PF01609">
    <property type="entry name" value="DDE_Tnp_1"/>
    <property type="match status" value="1"/>
</dbReference>
<protein>
    <submittedName>
        <fullName evidence="4">Putative transposase, IS4 family</fullName>
    </submittedName>
</protein>
<organism evidence="4 5">
    <name type="scientific">Escherichia coli O157:H7 (strain EC869)</name>
    <dbReference type="NCBI Taxonomy" id="478008"/>
    <lineage>
        <taxon>Bacteria</taxon>
        <taxon>Pseudomonadati</taxon>
        <taxon>Pseudomonadota</taxon>
        <taxon>Gammaproteobacteria</taxon>
        <taxon>Enterobacterales</taxon>
        <taxon>Enterobacteriaceae</taxon>
        <taxon>Escherichia</taxon>
    </lineage>
</organism>
<dbReference type="GO" id="GO:0003677">
    <property type="term" value="F:DNA binding"/>
    <property type="evidence" value="ECO:0007669"/>
    <property type="project" value="InterPro"/>
</dbReference>
<accession>A0A0H3PJB1</accession>
<name>A0A0H3PJB1_ECO5C</name>
<dbReference type="InterPro" id="IPR002559">
    <property type="entry name" value="Transposase_11"/>
</dbReference>
<comment type="similarity">
    <text evidence="1">Belongs to the transposase 11 family.</text>
</comment>
<dbReference type="NCBIfam" id="NF033564">
    <property type="entry name" value="transpos_ISAs1"/>
    <property type="match status" value="1"/>
</dbReference>
<dbReference type="InterPro" id="IPR047647">
    <property type="entry name" value="ISAs1_transpos"/>
</dbReference>